<evidence type="ECO:0000313" key="2">
    <source>
        <dbReference type="EMBL" id="ORY82354.1"/>
    </source>
</evidence>
<dbReference type="EMBL" id="MCGR01000021">
    <property type="protein sequence ID" value="ORY82354.1"/>
    <property type="molecule type" value="Genomic_DNA"/>
</dbReference>
<accession>A0A1Y2FG11</accession>
<dbReference type="SUPFAM" id="SSF53335">
    <property type="entry name" value="S-adenosyl-L-methionine-dependent methyltransferases"/>
    <property type="match status" value="1"/>
</dbReference>
<proteinExistence type="predicted"/>
<dbReference type="OrthoDB" id="10017101at2759"/>
<evidence type="ECO:0000259" key="1">
    <source>
        <dbReference type="Pfam" id="PF13847"/>
    </source>
</evidence>
<organism evidence="2 3">
    <name type="scientific">Leucosporidium creatinivorum</name>
    <dbReference type="NCBI Taxonomy" id="106004"/>
    <lineage>
        <taxon>Eukaryota</taxon>
        <taxon>Fungi</taxon>
        <taxon>Dikarya</taxon>
        <taxon>Basidiomycota</taxon>
        <taxon>Pucciniomycotina</taxon>
        <taxon>Microbotryomycetes</taxon>
        <taxon>Leucosporidiales</taxon>
        <taxon>Leucosporidium</taxon>
    </lineage>
</organism>
<protein>
    <submittedName>
        <fullName evidence="2">UbiE/COQ5 family methyltransferase</fullName>
    </submittedName>
</protein>
<comment type="caution">
    <text evidence="2">The sequence shown here is derived from an EMBL/GenBank/DDBJ whole genome shotgun (WGS) entry which is preliminary data.</text>
</comment>
<dbReference type="GO" id="GO:0032259">
    <property type="term" value="P:methylation"/>
    <property type="evidence" value="ECO:0007669"/>
    <property type="project" value="UniProtKB-KW"/>
</dbReference>
<dbReference type="Pfam" id="PF13847">
    <property type="entry name" value="Methyltransf_31"/>
    <property type="match status" value="1"/>
</dbReference>
<dbReference type="GO" id="GO:0008168">
    <property type="term" value="F:methyltransferase activity"/>
    <property type="evidence" value="ECO:0007669"/>
    <property type="project" value="UniProtKB-KW"/>
</dbReference>
<dbReference type="PANTHER" id="PTHR43861">
    <property type="entry name" value="TRANS-ACONITATE 2-METHYLTRANSFERASE-RELATED"/>
    <property type="match status" value="1"/>
</dbReference>
<sequence length="279" mass="30879">MAQAASAPKAYFQGHDAAVLRSHASRTAQTSAAYLIPHLKPGFKILDCGCGPGTISVSLAELVPEGSVVGIEPAGVSSTVLENARKLAAEKDVDNVKFEIADIHNLQASFEAGSFDVVHAHQVLQHISDPVKALKEMRRVLKPDGILAVREGDFDGMTMYPDLPALHRWRQLHHEVAEASGGQPNAGRRLHAWARKAGFEPSKMIKSASLQSFMDYEGVKWWGQMWEERMRGTEFRKRALEGGKATEAELDEIAEGWKQWHESEDAWFTYTHGELLARV</sequence>
<dbReference type="Proteomes" id="UP000193467">
    <property type="component" value="Unassembled WGS sequence"/>
</dbReference>
<dbReference type="InterPro" id="IPR029063">
    <property type="entry name" value="SAM-dependent_MTases_sf"/>
</dbReference>
<evidence type="ECO:0000313" key="3">
    <source>
        <dbReference type="Proteomes" id="UP000193467"/>
    </source>
</evidence>
<gene>
    <name evidence="2" type="ORF">BCR35DRAFT_352194</name>
</gene>
<dbReference type="CDD" id="cd02440">
    <property type="entry name" value="AdoMet_MTases"/>
    <property type="match status" value="1"/>
</dbReference>
<reference evidence="2 3" key="1">
    <citation type="submission" date="2016-07" db="EMBL/GenBank/DDBJ databases">
        <title>Pervasive Adenine N6-methylation of Active Genes in Fungi.</title>
        <authorList>
            <consortium name="DOE Joint Genome Institute"/>
            <person name="Mondo S.J."/>
            <person name="Dannebaum R.O."/>
            <person name="Kuo R.C."/>
            <person name="Labutti K."/>
            <person name="Haridas S."/>
            <person name="Kuo A."/>
            <person name="Salamov A."/>
            <person name="Ahrendt S.R."/>
            <person name="Lipzen A."/>
            <person name="Sullivan W."/>
            <person name="Andreopoulos W.B."/>
            <person name="Clum A."/>
            <person name="Lindquist E."/>
            <person name="Daum C."/>
            <person name="Ramamoorthy G.K."/>
            <person name="Gryganskyi A."/>
            <person name="Culley D."/>
            <person name="Magnuson J.K."/>
            <person name="James T.Y."/>
            <person name="O'Malley M.A."/>
            <person name="Stajich J.E."/>
            <person name="Spatafora J.W."/>
            <person name="Visel A."/>
            <person name="Grigoriev I.V."/>
        </authorList>
    </citation>
    <scope>NUCLEOTIDE SEQUENCE [LARGE SCALE GENOMIC DNA]</scope>
    <source>
        <strain evidence="2 3">62-1032</strain>
    </source>
</reference>
<feature type="domain" description="Methyltransferase" evidence="1">
    <location>
        <begin position="40"/>
        <end position="171"/>
    </location>
</feature>
<dbReference type="InParanoid" id="A0A1Y2FG11"/>
<keyword evidence="2" id="KW-0489">Methyltransferase</keyword>
<dbReference type="FunCoup" id="A0A1Y2FG11">
    <property type="interactions" value="1"/>
</dbReference>
<dbReference type="InterPro" id="IPR025714">
    <property type="entry name" value="Methyltranfer_dom"/>
</dbReference>
<keyword evidence="2" id="KW-0808">Transferase</keyword>
<dbReference type="STRING" id="106004.A0A1Y2FG11"/>
<dbReference type="AlphaFoldDB" id="A0A1Y2FG11"/>
<name>A0A1Y2FG11_9BASI</name>
<dbReference type="Gene3D" id="3.40.50.150">
    <property type="entry name" value="Vaccinia Virus protein VP39"/>
    <property type="match status" value="1"/>
</dbReference>
<keyword evidence="3" id="KW-1185">Reference proteome</keyword>